<dbReference type="RefSeq" id="WP_238896905.1">
    <property type="nucleotide sequence ID" value="NZ_JAKOGG010000009.1"/>
</dbReference>
<sequence length="210" mass="22532">MLQWKSMVLLLLALALLIPGVTQPILSLSGTVEKAKLSAAGIDMLATRVASDSDEDRRQARNMIHMVAGMLGLNDLQGEVAVFDKTRSIWGTVTELYRSGNHLVALLVVTFSVIVPVIKILLTLSAMLVRPMLAAKLHWCSGALSKWSMADVFVVALIISFMAGDASAGMGDLVSTHAQLGSGFWFFVGYCLLSLLGHSLSHRPQPAVTA</sequence>
<dbReference type="InterPro" id="IPR007498">
    <property type="entry name" value="PqiA-like"/>
</dbReference>
<comment type="caution">
    <text evidence="2">The sequence shown here is derived from an EMBL/GenBank/DDBJ whole genome shotgun (WGS) entry which is preliminary data.</text>
</comment>
<feature type="transmembrane region" description="Helical" evidence="1">
    <location>
        <begin position="176"/>
        <end position="196"/>
    </location>
</feature>
<feature type="transmembrane region" description="Helical" evidence="1">
    <location>
        <begin position="150"/>
        <end position="170"/>
    </location>
</feature>
<name>A0ABT2FM63_9GAMM</name>
<keyword evidence="1" id="KW-1133">Transmembrane helix</keyword>
<evidence type="ECO:0000256" key="1">
    <source>
        <dbReference type="SAM" id="Phobius"/>
    </source>
</evidence>
<dbReference type="EMBL" id="JAKOGG010000009">
    <property type="protein sequence ID" value="MCS4557428.1"/>
    <property type="molecule type" value="Genomic_DNA"/>
</dbReference>
<dbReference type="Proteomes" id="UP001201549">
    <property type="component" value="Unassembled WGS sequence"/>
</dbReference>
<organism evidence="2 3">
    <name type="scientific">Shewanella electrica</name>
    <dbReference type="NCBI Taxonomy" id="515560"/>
    <lineage>
        <taxon>Bacteria</taxon>
        <taxon>Pseudomonadati</taxon>
        <taxon>Pseudomonadota</taxon>
        <taxon>Gammaproteobacteria</taxon>
        <taxon>Alteromonadales</taxon>
        <taxon>Shewanellaceae</taxon>
        <taxon>Shewanella</taxon>
    </lineage>
</organism>
<feature type="transmembrane region" description="Helical" evidence="1">
    <location>
        <begin position="103"/>
        <end position="129"/>
    </location>
</feature>
<protein>
    <submittedName>
        <fullName evidence="2">Paraquat-inducible protein A</fullName>
    </submittedName>
</protein>
<reference evidence="3" key="1">
    <citation type="submission" date="2023-07" db="EMBL/GenBank/DDBJ databases">
        <title>Shewanella mangrovi sp. nov., an acetaldehyde- degrading bacterium isolated from mangrove sediment.</title>
        <authorList>
            <person name="Liu Y."/>
        </authorList>
    </citation>
    <scope>NUCLEOTIDE SEQUENCE [LARGE SCALE GENOMIC DNA]</scope>
    <source>
        <strain evidence="3">C32</strain>
    </source>
</reference>
<evidence type="ECO:0000313" key="3">
    <source>
        <dbReference type="Proteomes" id="UP001201549"/>
    </source>
</evidence>
<proteinExistence type="predicted"/>
<keyword evidence="3" id="KW-1185">Reference proteome</keyword>
<keyword evidence="1" id="KW-0812">Transmembrane</keyword>
<keyword evidence="1" id="KW-0472">Membrane</keyword>
<evidence type="ECO:0000313" key="2">
    <source>
        <dbReference type="EMBL" id="MCS4557428.1"/>
    </source>
</evidence>
<dbReference type="Pfam" id="PF04403">
    <property type="entry name" value="PqiA"/>
    <property type="match status" value="1"/>
</dbReference>
<gene>
    <name evidence="2" type="ORF">L9G74_13335</name>
</gene>
<accession>A0ABT2FM63</accession>